<accession>A0ABQ9ZIQ6</accession>
<dbReference type="PROSITE" id="PS50231">
    <property type="entry name" value="RICIN_B_LECTIN"/>
    <property type="match status" value="1"/>
</dbReference>
<reference evidence="1 2" key="1">
    <citation type="journal article" date="2023" name="Nucleic Acids Res.">
        <title>The hologenome of Daphnia magna reveals possible DNA methylation and microbiome-mediated evolution of the host genome.</title>
        <authorList>
            <person name="Chaturvedi A."/>
            <person name="Li X."/>
            <person name="Dhandapani V."/>
            <person name="Marshall H."/>
            <person name="Kissane S."/>
            <person name="Cuenca-Cambronero M."/>
            <person name="Asole G."/>
            <person name="Calvet F."/>
            <person name="Ruiz-Romero M."/>
            <person name="Marangio P."/>
            <person name="Guigo R."/>
            <person name="Rago D."/>
            <person name="Mirbahai L."/>
            <person name="Eastwood N."/>
            <person name="Colbourne J.K."/>
            <person name="Zhou J."/>
            <person name="Mallon E."/>
            <person name="Orsini L."/>
        </authorList>
    </citation>
    <scope>NUCLEOTIDE SEQUENCE [LARGE SCALE GENOMIC DNA]</scope>
    <source>
        <strain evidence="1">LRV0_1</strain>
    </source>
</reference>
<evidence type="ECO:0000313" key="1">
    <source>
        <dbReference type="EMBL" id="KAK4012309.1"/>
    </source>
</evidence>
<evidence type="ECO:0008006" key="3">
    <source>
        <dbReference type="Google" id="ProtNLM"/>
    </source>
</evidence>
<proteinExistence type="predicted"/>
<dbReference type="SUPFAM" id="SSF50370">
    <property type="entry name" value="Ricin B-like lectins"/>
    <property type="match status" value="1"/>
</dbReference>
<evidence type="ECO:0000313" key="2">
    <source>
        <dbReference type="Proteomes" id="UP001234178"/>
    </source>
</evidence>
<protein>
    <recommendedName>
        <fullName evidence="3">Ricin B lectin domain-containing protein</fullName>
    </recommendedName>
</protein>
<comment type="caution">
    <text evidence="1">The sequence shown here is derived from an EMBL/GenBank/DDBJ whole genome shotgun (WGS) entry which is preliminary data.</text>
</comment>
<dbReference type="EMBL" id="JAOYFB010000003">
    <property type="protein sequence ID" value="KAK4012309.1"/>
    <property type="molecule type" value="Genomic_DNA"/>
</dbReference>
<name>A0ABQ9ZIQ6_9CRUS</name>
<organism evidence="1 2">
    <name type="scientific">Daphnia magna</name>
    <dbReference type="NCBI Taxonomy" id="35525"/>
    <lineage>
        <taxon>Eukaryota</taxon>
        <taxon>Metazoa</taxon>
        <taxon>Ecdysozoa</taxon>
        <taxon>Arthropoda</taxon>
        <taxon>Crustacea</taxon>
        <taxon>Branchiopoda</taxon>
        <taxon>Diplostraca</taxon>
        <taxon>Cladocera</taxon>
        <taxon>Anomopoda</taxon>
        <taxon>Daphniidae</taxon>
        <taxon>Daphnia</taxon>
    </lineage>
</organism>
<dbReference type="Proteomes" id="UP001234178">
    <property type="component" value="Unassembled WGS sequence"/>
</dbReference>
<keyword evidence="2" id="KW-1185">Reference proteome</keyword>
<dbReference type="InterPro" id="IPR035992">
    <property type="entry name" value="Ricin_B-like_lectins"/>
</dbReference>
<gene>
    <name evidence="1" type="ORF">OUZ56_021409</name>
</gene>
<sequence>MAENCTENTSRWILDLTNYQWISLETGLCITLHDEEEGRIRWATLKTCSRQGTISESQQWVIEILTTNPDVLDNFPDASIDEFEEIQLEQRTSVTTTVSSPIFGGLLKRNHGRGNIIWDMIGWGLMKHVQSQTTVANCSKASSKGQAFEYSSDFTIRPFNTNNCIKANTTMLILHECSDTCINLEI</sequence>